<evidence type="ECO:0000256" key="1">
    <source>
        <dbReference type="ARBA" id="ARBA00007409"/>
    </source>
</evidence>
<dbReference type="GO" id="GO:0004364">
    <property type="term" value="F:glutathione transferase activity"/>
    <property type="evidence" value="ECO:0007669"/>
    <property type="project" value="UniProtKB-EC"/>
</dbReference>
<organism evidence="7 8">
    <name type="scientific">Candida maltosa (strain Xu316)</name>
    <name type="common">Yeast</name>
    <dbReference type="NCBI Taxonomy" id="1245528"/>
    <lineage>
        <taxon>Eukaryota</taxon>
        <taxon>Fungi</taxon>
        <taxon>Dikarya</taxon>
        <taxon>Ascomycota</taxon>
        <taxon>Saccharomycotina</taxon>
        <taxon>Pichiomycetes</taxon>
        <taxon>Debaryomycetaceae</taxon>
        <taxon>Candida/Lodderomyces clade</taxon>
        <taxon>Candida</taxon>
    </lineage>
</organism>
<dbReference type="SUPFAM" id="SSF47616">
    <property type="entry name" value="GST C-terminal domain-like"/>
    <property type="match status" value="1"/>
</dbReference>
<dbReference type="HOGENOM" id="CLU_011226_15_2_1"/>
<dbReference type="GO" id="GO:0004602">
    <property type="term" value="F:glutathione peroxidase activity"/>
    <property type="evidence" value="ECO:0007669"/>
    <property type="project" value="UniProtKB-ARBA"/>
</dbReference>
<dbReference type="Pfam" id="PF13409">
    <property type="entry name" value="GST_N_2"/>
    <property type="match status" value="1"/>
</dbReference>
<dbReference type="OMA" id="DVQMSFP"/>
<dbReference type="PANTHER" id="PTHR44051:SF9">
    <property type="entry name" value="GLUTATHIONE S-TRANSFERASE 1"/>
    <property type="match status" value="1"/>
</dbReference>
<dbReference type="GO" id="GO:0005737">
    <property type="term" value="C:cytoplasm"/>
    <property type="evidence" value="ECO:0007669"/>
    <property type="project" value="UniProtKB-ARBA"/>
</dbReference>
<accession>M3K5B3</accession>
<comment type="catalytic activity">
    <reaction evidence="4">
        <text>RX + glutathione = an S-substituted glutathione + a halide anion + H(+)</text>
        <dbReference type="Rhea" id="RHEA:16437"/>
        <dbReference type="ChEBI" id="CHEBI:15378"/>
        <dbReference type="ChEBI" id="CHEBI:16042"/>
        <dbReference type="ChEBI" id="CHEBI:17792"/>
        <dbReference type="ChEBI" id="CHEBI:57925"/>
        <dbReference type="ChEBI" id="CHEBI:90779"/>
        <dbReference type="EC" id="2.5.1.18"/>
    </reaction>
</comment>
<evidence type="ECO:0000313" key="7">
    <source>
        <dbReference type="EMBL" id="EMG50470.1"/>
    </source>
</evidence>
<dbReference type="InterPro" id="IPR036282">
    <property type="entry name" value="Glutathione-S-Trfase_C_sf"/>
</dbReference>
<dbReference type="eggNOG" id="KOG0867">
    <property type="taxonomic scope" value="Eukaryota"/>
</dbReference>
<evidence type="ECO:0000259" key="6">
    <source>
        <dbReference type="PROSITE" id="PS50405"/>
    </source>
</evidence>
<feature type="domain" description="GST N-terminal" evidence="5">
    <location>
        <begin position="2"/>
        <end position="89"/>
    </location>
</feature>
<protein>
    <recommendedName>
        <fullName evidence="2">glutathione transferase</fullName>
        <ecNumber evidence="2">2.5.1.18</ecNumber>
    </recommendedName>
</protein>
<dbReference type="InterPro" id="IPR004046">
    <property type="entry name" value="GST_C"/>
</dbReference>
<proteinExistence type="inferred from homology"/>
<dbReference type="PROSITE" id="PS50404">
    <property type="entry name" value="GST_NTER"/>
    <property type="match status" value="1"/>
</dbReference>
<gene>
    <name evidence="7" type="ORF">G210_3958</name>
</gene>
<dbReference type="CDD" id="cd03046">
    <property type="entry name" value="GST_N_GTT1_like"/>
    <property type="match status" value="1"/>
</dbReference>
<dbReference type="InterPro" id="IPR040079">
    <property type="entry name" value="Glutathione_S-Trfase"/>
</dbReference>
<reference evidence="7 8" key="1">
    <citation type="submission" date="2013-02" db="EMBL/GenBank/DDBJ databases">
        <title>Genome sequence of Candida maltosa Xu316, a potential industrial strain for xylitol and ethanol production.</title>
        <authorList>
            <person name="Yu J."/>
            <person name="Wang Q."/>
            <person name="Geng X."/>
            <person name="Bao W."/>
            <person name="He P."/>
            <person name="Cai J."/>
        </authorList>
    </citation>
    <scope>NUCLEOTIDE SEQUENCE [LARGE SCALE GENOMIC DNA]</scope>
    <source>
        <strain evidence="8">Xu316</strain>
    </source>
</reference>
<dbReference type="Gene3D" id="1.20.1050.10">
    <property type="match status" value="1"/>
</dbReference>
<dbReference type="AlphaFoldDB" id="M3K5B3"/>
<keyword evidence="8" id="KW-1185">Reference proteome</keyword>
<dbReference type="SFLD" id="SFLDS00019">
    <property type="entry name" value="Glutathione_Transferase_(cytos"/>
    <property type="match status" value="1"/>
</dbReference>
<evidence type="ECO:0000256" key="4">
    <source>
        <dbReference type="ARBA" id="ARBA00047960"/>
    </source>
</evidence>
<name>M3K5B3_CANMX</name>
<comment type="caution">
    <text evidence="7">The sequence shown here is derived from an EMBL/GenBank/DDBJ whole genome shotgun (WGS) entry which is preliminary data.</text>
</comment>
<dbReference type="Proteomes" id="UP000011777">
    <property type="component" value="Unassembled WGS sequence"/>
</dbReference>
<dbReference type="Gene3D" id="3.40.30.10">
    <property type="entry name" value="Glutaredoxin"/>
    <property type="match status" value="1"/>
</dbReference>
<dbReference type="OrthoDB" id="2098326at2759"/>
<dbReference type="InterPro" id="IPR036249">
    <property type="entry name" value="Thioredoxin-like_sf"/>
</dbReference>
<evidence type="ECO:0000256" key="3">
    <source>
        <dbReference type="ARBA" id="ARBA00022679"/>
    </source>
</evidence>
<dbReference type="InterPro" id="IPR010987">
    <property type="entry name" value="Glutathione-S-Trfase_C-like"/>
</dbReference>
<dbReference type="SFLD" id="SFLDG00358">
    <property type="entry name" value="Main_(cytGST)"/>
    <property type="match status" value="1"/>
</dbReference>
<dbReference type="SUPFAM" id="SSF52833">
    <property type="entry name" value="Thioredoxin-like"/>
    <property type="match status" value="1"/>
</dbReference>
<evidence type="ECO:0000256" key="2">
    <source>
        <dbReference type="ARBA" id="ARBA00012452"/>
    </source>
</evidence>
<dbReference type="Pfam" id="PF14497">
    <property type="entry name" value="GST_C_3"/>
    <property type="match status" value="1"/>
</dbReference>
<feature type="domain" description="GST C-terminal" evidence="6">
    <location>
        <begin position="95"/>
        <end position="247"/>
    </location>
</feature>
<comment type="similarity">
    <text evidence="1">Belongs to the GST superfamily.</text>
</comment>
<keyword evidence="3" id="KW-0808">Transferase</keyword>
<dbReference type="FunFam" id="3.40.30.10:FF:000156">
    <property type="entry name" value="Glutathione S-transferase 1"/>
    <property type="match status" value="1"/>
</dbReference>
<dbReference type="STRING" id="1245528.M3K5B3"/>
<dbReference type="InterPro" id="IPR004045">
    <property type="entry name" value="Glutathione_S-Trfase_N"/>
</dbReference>
<evidence type="ECO:0000313" key="8">
    <source>
        <dbReference type="Proteomes" id="UP000011777"/>
    </source>
</evidence>
<dbReference type="PROSITE" id="PS50405">
    <property type="entry name" value="GST_CTER"/>
    <property type="match status" value="1"/>
</dbReference>
<evidence type="ECO:0000259" key="5">
    <source>
        <dbReference type="PROSITE" id="PS50404"/>
    </source>
</evidence>
<dbReference type="EMBL" id="AOGT01000248">
    <property type="protein sequence ID" value="EMG50470.1"/>
    <property type="molecule type" value="Genomic_DNA"/>
</dbReference>
<dbReference type="EC" id="2.5.1.18" evidence="2"/>
<sequence length="248" mass="28327">MSDTKIIVHLNYSRSQRIVWLLEELNVPFELKVYTRTKEFRAPKELKDIHPLGKSPVIEVVNTTTGESDVIAETGHIFNYILEHYDTNHHLLPADPKEKQEVDYFLHYTEGTLQPILVMLLVHGFAKKKAPFGTRLLMGLLVHGMDSQFAIPNLKSNLAYLDDILKKQHDKGSKYFVGDKLSAADIILEFPLMINIFQNKRASDSLGAGDIEALYPHLKQWTEDMKKEPSYSKAFSLVAKYETVTPNI</sequence>
<dbReference type="PANTHER" id="PTHR44051">
    <property type="entry name" value="GLUTATHIONE S-TRANSFERASE-RELATED"/>
    <property type="match status" value="1"/>
</dbReference>